<dbReference type="AlphaFoldDB" id="B5EC23"/>
<sequence>MIYQATVKDVPKIIPCAAEYTDIIPDMKFNPDHYVQFWQNMLKSGLGVIFLSEVDGVVLGGIGGIKFPEALSGRMTAVEMFWYTAKETRGDGVKLYLKFKKWAKENGCERLAMIYLPCSMPDKLKAFYDKEGFSLIEMHYEMAL</sequence>
<dbReference type="Pfam" id="PF00583">
    <property type="entry name" value="Acetyltransf_1"/>
    <property type="match status" value="1"/>
</dbReference>
<keyword evidence="3" id="KW-1185">Reference proteome</keyword>
<accession>B5EC23</accession>
<dbReference type="Proteomes" id="UP000008825">
    <property type="component" value="Chromosome"/>
</dbReference>
<dbReference type="RefSeq" id="WP_012531913.1">
    <property type="nucleotide sequence ID" value="NC_011146.1"/>
</dbReference>
<evidence type="ECO:0000313" key="2">
    <source>
        <dbReference type="EMBL" id="ACH40479.1"/>
    </source>
</evidence>
<dbReference type="SUPFAM" id="SSF55729">
    <property type="entry name" value="Acyl-CoA N-acyltransferases (Nat)"/>
    <property type="match status" value="1"/>
</dbReference>
<dbReference type="Gene3D" id="3.40.630.30">
    <property type="match status" value="1"/>
</dbReference>
<dbReference type="KEGG" id="gbm:Gbem_3486"/>
<evidence type="ECO:0000259" key="1">
    <source>
        <dbReference type="PROSITE" id="PS51186"/>
    </source>
</evidence>
<proteinExistence type="predicted"/>
<dbReference type="HOGENOM" id="CLU_1793720_0_0_7"/>
<gene>
    <name evidence="2" type="ordered locus">Gbem_3486</name>
</gene>
<dbReference type="InterPro" id="IPR016181">
    <property type="entry name" value="Acyl_CoA_acyltransferase"/>
</dbReference>
<dbReference type="GO" id="GO:0016747">
    <property type="term" value="F:acyltransferase activity, transferring groups other than amino-acyl groups"/>
    <property type="evidence" value="ECO:0007669"/>
    <property type="project" value="InterPro"/>
</dbReference>
<evidence type="ECO:0000313" key="3">
    <source>
        <dbReference type="Proteomes" id="UP000008825"/>
    </source>
</evidence>
<dbReference type="EMBL" id="CP001124">
    <property type="protein sequence ID" value="ACH40479.1"/>
    <property type="molecule type" value="Genomic_DNA"/>
</dbReference>
<reference evidence="2 3" key="2">
    <citation type="journal article" date="2010" name="BMC Genomics">
        <title>The genome of Geobacter bemidjiensis, exemplar for the subsurface clade of Geobacter species that predominate in Fe(III)-reducing subsurface environments.</title>
        <authorList>
            <person name="Aklujkar M."/>
            <person name="Young N.D."/>
            <person name="Holmes D."/>
            <person name="Chavan M."/>
            <person name="Risso C."/>
            <person name="Kiss H.E."/>
            <person name="Han C.S."/>
            <person name="Land M.L."/>
            <person name="Lovley D.R."/>
        </authorList>
    </citation>
    <scope>NUCLEOTIDE SEQUENCE [LARGE SCALE GENOMIC DNA]</scope>
    <source>
        <strain evidence="3">ATCC BAA-1014 / DSM 16622 / JCM 12645 / Bem</strain>
    </source>
</reference>
<reference evidence="2 3" key="1">
    <citation type="submission" date="2008-07" db="EMBL/GenBank/DDBJ databases">
        <title>Complete sequence of Geobacter bemidjiensis BEM.</title>
        <authorList>
            <consortium name="US DOE Joint Genome Institute"/>
            <person name="Lucas S."/>
            <person name="Copeland A."/>
            <person name="Lapidus A."/>
            <person name="Glavina del Rio T."/>
            <person name="Dalin E."/>
            <person name="Tice H."/>
            <person name="Bruce D."/>
            <person name="Goodwin L."/>
            <person name="Pitluck S."/>
            <person name="Kiss H."/>
            <person name="Brettin T."/>
            <person name="Detter J.C."/>
            <person name="Han C."/>
            <person name="Kuske C.R."/>
            <person name="Schmutz J."/>
            <person name="Larimer F."/>
            <person name="Land M."/>
            <person name="Hauser L."/>
            <person name="Kyrpides N."/>
            <person name="Lykidis A."/>
            <person name="Lovley D."/>
            <person name="Richardson P."/>
        </authorList>
    </citation>
    <scope>NUCLEOTIDE SEQUENCE [LARGE SCALE GENOMIC DNA]</scope>
    <source>
        <strain evidence="3">ATCC BAA-1014 / DSM 16622 / JCM 12645 / Bem</strain>
    </source>
</reference>
<dbReference type="PROSITE" id="PS51186">
    <property type="entry name" value="GNAT"/>
    <property type="match status" value="1"/>
</dbReference>
<feature type="domain" description="N-acetyltransferase" evidence="1">
    <location>
        <begin position="1"/>
        <end position="144"/>
    </location>
</feature>
<dbReference type="InterPro" id="IPR000182">
    <property type="entry name" value="GNAT_dom"/>
</dbReference>
<organism evidence="2 3">
    <name type="scientific">Citrifermentans bemidjiense (strain ATCC BAA-1014 / DSM 16622 / JCM 12645 / Bem)</name>
    <name type="common">Geobacter bemidjiensis</name>
    <dbReference type="NCBI Taxonomy" id="404380"/>
    <lineage>
        <taxon>Bacteria</taxon>
        <taxon>Pseudomonadati</taxon>
        <taxon>Thermodesulfobacteriota</taxon>
        <taxon>Desulfuromonadia</taxon>
        <taxon>Geobacterales</taxon>
        <taxon>Geobacteraceae</taxon>
        <taxon>Citrifermentans</taxon>
    </lineage>
</organism>
<protein>
    <recommendedName>
        <fullName evidence="1">N-acetyltransferase domain-containing protein</fullName>
    </recommendedName>
</protein>
<dbReference type="STRING" id="404380.Gbem_3486"/>
<name>B5EC23_CITBB</name>